<feature type="repeat" description="ANK" evidence="3">
    <location>
        <begin position="100"/>
        <end position="132"/>
    </location>
</feature>
<dbReference type="SUPFAM" id="SSF48403">
    <property type="entry name" value="Ankyrin repeat"/>
    <property type="match status" value="1"/>
</dbReference>
<feature type="repeat" description="ANK" evidence="3">
    <location>
        <begin position="296"/>
        <end position="328"/>
    </location>
</feature>
<dbReference type="InterPro" id="IPR002110">
    <property type="entry name" value="Ankyrin_rpt"/>
</dbReference>
<feature type="repeat" description="ANK" evidence="3">
    <location>
        <begin position="65"/>
        <end position="97"/>
    </location>
</feature>
<dbReference type="RefSeq" id="WP_099149992.1">
    <property type="nucleotide sequence ID" value="NZ_PDUD01000017.1"/>
</dbReference>
<dbReference type="Gene3D" id="1.25.40.20">
    <property type="entry name" value="Ankyrin repeat-containing domain"/>
    <property type="match status" value="2"/>
</dbReference>
<dbReference type="AlphaFoldDB" id="A0A2D0NE26"/>
<dbReference type="PANTHER" id="PTHR24171">
    <property type="entry name" value="ANKYRIN REPEAT DOMAIN-CONTAINING PROTEIN 39-RELATED"/>
    <property type="match status" value="1"/>
</dbReference>
<gene>
    <name evidence="4" type="ORF">CRP01_10605</name>
</gene>
<keyword evidence="2 3" id="KW-0040">ANK repeat</keyword>
<organism evidence="4 5">
    <name type="scientific">Flavilitoribacter nigricans (strain ATCC 23147 / DSM 23189 / NBRC 102662 / NCIMB 1420 / SS-2)</name>
    <name type="common">Lewinella nigricans</name>
    <dbReference type="NCBI Taxonomy" id="1122177"/>
    <lineage>
        <taxon>Bacteria</taxon>
        <taxon>Pseudomonadati</taxon>
        <taxon>Bacteroidota</taxon>
        <taxon>Saprospiria</taxon>
        <taxon>Saprospirales</taxon>
        <taxon>Lewinellaceae</taxon>
        <taxon>Flavilitoribacter</taxon>
    </lineage>
</organism>
<dbReference type="InterPro" id="IPR036770">
    <property type="entry name" value="Ankyrin_rpt-contain_sf"/>
</dbReference>
<keyword evidence="1" id="KW-0677">Repeat</keyword>
<name>A0A2D0NE26_FLAN2</name>
<comment type="caution">
    <text evidence="4">The sequence shown here is derived from an EMBL/GenBank/DDBJ whole genome shotgun (WGS) entry which is preliminary data.</text>
</comment>
<reference evidence="4 5" key="1">
    <citation type="submission" date="2017-10" db="EMBL/GenBank/DDBJ databases">
        <title>The draft genome sequence of Lewinella nigricans NBRC 102662.</title>
        <authorList>
            <person name="Wang K."/>
        </authorList>
    </citation>
    <scope>NUCLEOTIDE SEQUENCE [LARGE SCALE GENOMIC DNA]</scope>
    <source>
        <strain evidence="4 5">NBRC 102662</strain>
    </source>
</reference>
<evidence type="ECO:0000256" key="3">
    <source>
        <dbReference type="PROSITE-ProRule" id="PRU00023"/>
    </source>
</evidence>
<dbReference type="SMART" id="SM00248">
    <property type="entry name" value="ANK"/>
    <property type="match status" value="9"/>
</dbReference>
<keyword evidence="5" id="KW-1185">Reference proteome</keyword>
<evidence type="ECO:0000313" key="5">
    <source>
        <dbReference type="Proteomes" id="UP000223913"/>
    </source>
</evidence>
<accession>A0A2D0NE26</accession>
<sequence length="390" mass="41432">MMIAGVRILPGTVSWCFLILLFACRNEPPSPPAESELIGSVMARRSETVDSLLTAGAAPDSRDDEGTPALIIAVNAGRIDIVKRLVEAGADVNARRAAYFQSTALMEAGVRNDPELVTYLLDQGADLTMQDTLGDTPLNWATYYGHLDLVKLYLERGADWSVASKQGSAVDIAMHRGHRDLVRYFIEQGAGDPIGAEAVALFTAIRNDDAGKVEDLIEAGLSPDQTDELGNPALVMAAEMGREEILAYLLRQGADKDALNGVGETAMARAARFGHGDIVNRLLSIKADPDLAGAPFRITPLLAAAQAGHTLIIQELLASGAFPNAQEGINGYTPLMLATAAGKVDAVKALLAGGASPYLKSFEGAGLYDMLRYSNNPEIGTIIQESLLEQ</sequence>
<evidence type="ECO:0000313" key="4">
    <source>
        <dbReference type="EMBL" id="PHN06735.1"/>
    </source>
</evidence>
<protein>
    <submittedName>
        <fullName evidence="4">Uncharacterized protein</fullName>
    </submittedName>
</protein>
<evidence type="ECO:0000256" key="1">
    <source>
        <dbReference type="ARBA" id="ARBA00022737"/>
    </source>
</evidence>
<feature type="repeat" description="ANK" evidence="3">
    <location>
        <begin position="133"/>
        <end position="165"/>
    </location>
</feature>
<feature type="repeat" description="ANK" evidence="3">
    <location>
        <begin position="229"/>
        <end position="261"/>
    </location>
</feature>
<dbReference type="Proteomes" id="UP000223913">
    <property type="component" value="Unassembled WGS sequence"/>
</dbReference>
<dbReference type="Pfam" id="PF12796">
    <property type="entry name" value="Ank_2"/>
    <property type="match status" value="3"/>
</dbReference>
<proteinExistence type="predicted"/>
<dbReference type="OrthoDB" id="1374157at2"/>
<dbReference type="PROSITE" id="PS50297">
    <property type="entry name" value="ANK_REP_REGION"/>
    <property type="match status" value="4"/>
</dbReference>
<dbReference type="Pfam" id="PF00023">
    <property type="entry name" value="Ank"/>
    <property type="match status" value="1"/>
</dbReference>
<evidence type="ECO:0000256" key="2">
    <source>
        <dbReference type="ARBA" id="ARBA00023043"/>
    </source>
</evidence>
<dbReference type="PROSITE" id="PS51257">
    <property type="entry name" value="PROKAR_LIPOPROTEIN"/>
    <property type="match status" value="1"/>
</dbReference>
<dbReference type="EMBL" id="PDUD01000017">
    <property type="protein sequence ID" value="PHN06735.1"/>
    <property type="molecule type" value="Genomic_DNA"/>
</dbReference>
<dbReference type="PANTHER" id="PTHR24171:SF9">
    <property type="entry name" value="ANKYRIN REPEAT DOMAIN-CONTAINING PROTEIN 39"/>
    <property type="match status" value="1"/>
</dbReference>
<feature type="repeat" description="ANK" evidence="3">
    <location>
        <begin position="330"/>
        <end position="362"/>
    </location>
</feature>
<dbReference type="PROSITE" id="PS50088">
    <property type="entry name" value="ANK_REPEAT"/>
    <property type="match status" value="6"/>
</dbReference>